<gene>
    <name evidence="2" type="ORF">HINF_LOCUS47623</name>
    <name evidence="1" type="ORF">HINF_LOCUS5337</name>
</gene>
<evidence type="ECO:0000313" key="2">
    <source>
        <dbReference type="EMBL" id="CAL6057679.1"/>
    </source>
</evidence>
<name>A0AA86NDB7_9EUKA</name>
<reference evidence="1" key="1">
    <citation type="submission" date="2023-06" db="EMBL/GenBank/DDBJ databases">
        <authorList>
            <person name="Kurt Z."/>
        </authorList>
    </citation>
    <scope>NUCLEOTIDE SEQUENCE</scope>
</reference>
<dbReference type="EMBL" id="CAXDID020000215">
    <property type="protein sequence ID" value="CAL6057679.1"/>
    <property type="molecule type" value="Genomic_DNA"/>
</dbReference>
<reference evidence="2 3" key="2">
    <citation type="submission" date="2024-07" db="EMBL/GenBank/DDBJ databases">
        <authorList>
            <person name="Akdeniz Z."/>
        </authorList>
    </citation>
    <scope>NUCLEOTIDE SEQUENCE [LARGE SCALE GENOMIC DNA]</scope>
</reference>
<dbReference type="EMBL" id="CATOUU010000137">
    <property type="protein sequence ID" value="CAI9917692.1"/>
    <property type="molecule type" value="Genomic_DNA"/>
</dbReference>
<organism evidence="1">
    <name type="scientific">Hexamita inflata</name>
    <dbReference type="NCBI Taxonomy" id="28002"/>
    <lineage>
        <taxon>Eukaryota</taxon>
        <taxon>Metamonada</taxon>
        <taxon>Diplomonadida</taxon>
        <taxon>Hexamitidae</taxon>
        <taxon>Hexamitinae</taxon>
        <taxon>Hexamita</taxon>
    </lineage>
</organism>
<proteinExistence type="predicted"/>
<evidence type="ECO:0000313" key="3">
    <source>
        <dbReference type="Proteomes" id="UP001642409"/>
    </source>
</evidence>
<evidence type="ECO:0000313" key="1">
    <source>
        <dbReference type="EMBL" id="CAI9917692.1"/>
    </source>
</evidence>
<comment type="caution">
    <text evidence="1">The sequence shown here is derived from an EMBL/GenBank/DDBJ whole genome shotgun (WGS) entry which is preliminary data.</text>
</comment>
<protein>
    <submittedName>
        <fullName evidence="2">Hypothetical_protein</fullName>
    </submittedName>
</protein>
<accession>A0AA86NDB7</accession>
<dbReference type="AlphaFoldDB" id="A0AA86NDB7"/>
<keyword evidence="3" id="KW-1185">Reference proteome</keyword>
<dbReference type="Proteomes" id="UP001642409">
    <property type="component" value="Unassembled WGS sequence"/>
</dbReference>
<sequence length="175" mass="19653">MQFCMKDFRSICSKMEVVEVLTDFAFTEADMRKFFSFCGEIATIELLFSEDPIETEFRADLTFSSGTNSALLLDKSTYEGHLIKVSLRKRVEELATVDSAAVSTVPVPQAPRPTMLSQIKQKTLDMNKKYDIVNKSKTVVLFIPKLLLKPCTKKTGAKQTIQDVEAPEETVNGNQ</sequence>